<dbReference type="GO" id="GO:0009099">
    <property type="term" value="P:L-valine biosynthetic process"/>
    <property type="evidence" value="ECO:0007669"/>
    <property type="project" value="TreeGrafter"/>
</dbReference>
<dbReference type="Pfam" id="PF02775">
    <property type="entry name" value="TPP_enzyme_C"/>
    <property type="match status" value="1"/>
</dbReference>
<evidence type="ECO:0000256" key="4">
    <source>
        <dbReference type="ARBA" id="ARBA00023128"/>
    </source>
</evidence>
<dbReference type="Proteomes" id="UP000054279">
    <property type="component" value="Unassembled WGS sequence"/>
</dbReference>
<dbReference type="Pfam" id="PF02776">
    <property type="entry name" value="TPP_enzyme_N"/>
    <property type="match status" value="1"/>
</dbReference>
<dbReference type="GO" id="GO:0030976">
    <property type="term" value="F:thiamine pyrophosphate binding"/>
    <property type="evidence" value="ECO:0007669"/>
    <property type="project" value="InterPro"/>
</dbReference>
<dbReference type="GO" id="GO:0009097">
    <property type="term" value="P:isoleucine biosynthetic process"/>
    <property type="evidence" value="ECO:0007669"/>
    <property type="project" value="TreeGrafter"/>
</dbReference>
<gene>
    <name evidence="9" type="ORF">M422DRAFT_266618</name>
</gene>
<dbReference type="GO" id="GO:0003984">
    <property type="term" value="F:acetolactate synthase activity"/>
    <property type="evidence" value="ECO:0007669"/>
    <property type="project" value="TreeGrafter"/>
</dbReference>
<protein>
    <recommendedName>
        <fullName evidence="11">Pyruvate decarboxylase</fullName>
    </recommendedName>
</protein>
<evidence type="ECO:0000259" key="7">
    <source>
        <dbReference type="Pfam" id="PF02775"/>
    </source>
</evidence>
<dbReference type="EMBL" id="KN837238">
    <property type="protein sequence ID" value="KIJ31721.1"/>
    <property type="molecule type" value="Genomic_DNA"/>
</dbReference>
<dbReference type="Gene3D" id="3.40.50.1220">
    <property type="entry name" value="TPP-binding domain"/>
    <property type="match status" value="1"/>
</dbReference>
<dbReference type="InterPro" id="IPR012001">
    <property type="entry name" value="Thiamin_PyroP_enz_TPP-bd_dom"/>
</dbReference>
<dbReference type="PANTHER" id="PTHR18968">
    <property type="entry name" value="THIAMINE PYROPHOSPHATE ENZYMES"/>
    <property type="match status" value="1"/>
</dbReference>
<comment type="subcellular location">
    <subcellularLocation>
        <location evidence="1">Mitochondrion</location>
    </subcellularLocation>
</comment>
<dbReference type="SUPFAM" id="SSF52518">
    <property type="entry name" value="Thiamin diphosphate-binding fold (THDP-binding)"/>
    <property type="match status" value="2"/>
</dbReference>
<dbReference type="InterPro" id="IPR012000">
    <property type="entry name" value="Thiamin_PyroP_enz_cen_dom"/>
</dbReference>
<dbReference type="GO" id="GO:0050660">
    <property type="term" value="F:flavin adenine dinucleotide binding"/>
    <property type="evidence" value="ECO:0007669"/>
    <property type="project" value="TreeGrafter"/>
</dbReference>
<dbReference type="GO" id="GO:0005948">
    <property type="term" value="C:acetolactate synthase complex"/>
    <property type="evidence" value="ECO:0007669"/>
    <property type="project" value="TreeGrafter"/>
</dbReference>
<name>A0A0C9V2F4_SPHS4</name>
<keyword evidence="3 5" id="KW-0786">Thiamine pyrophosphate</keyword>
<evidence type="ECO:0000259" key="6">
    <source>
        <dbReference type="Pfam" id="PF00205"/>
    </source>
</evidence>
<evidence type="ECO:0000256" key="1">
    <source>
        <dbReference type="ARBA" id="ARBA00004173"/>
    </source>
</evidence>
<evidence type="ECO:0000256" key="3">
    <source>
        <dbReference type="ARBA" id="ARBA00023052"/>
    </source>
</evidence>
<keyword evidence="4" id="KW-0496">Mitochondrion</keyword>
<sequence length="587" mass="64260">MYTTSSVFLKTLAEANITHAFVNWGSDHPALLEDLERQRIEKGEAIPRIITCPNEMVALSCAQGYAQITGKPAAVFIHVDVGTQALGGAVHNVDRNRVPVLIYAGAAPFTFNGELPGSRNEFIFWLQDSLDQPNIVRQYMRMTAQINSGKNVNQVVMRALQTAQSDPPGPVYLWARREVMEEPLDESEFGDSSLNTRHWAPIDPATISPRTAANIAQALTYAKRPLIVTSYLGRRPDAVASLVELSERLSIPVYFSCPSSVSFPMEHPHFVGISYGMGENRWLREADVILVLDSDIPWIPVHNVPQSNARIFHIDIDVLKQNMGMFHIDAELVAKADCGLALKAIMEATDTNAIDKELITKRHQEIQTLHNDWIQGLVKAESSSLNSPIITLPLVTSTLRKLVPPKTLYLNEGISNYIPVWSHLRPSRVGSFFTSGASSLGWGLGAAIGAILGKAALPGTNENDFVALIVGDGSFLFGVPSSAYWIARRYDTPFLTVVLNNGGWRSPKLSMLGVHPTGMGSKAHSSHLSVTFGPESPDYSQIAVAAGGAWGRKITQPTEVEEALTEAIRVVREEKRCAVLDIVIEAL</sequence>
<organism evidence="9 10">
    <name type="scientific">Sphaerobolus stellatus (strain SS14)</name>
    <dbReference type="NCBI Taxonomy" id="990650"/>
    <lineage>
        <taxon>Eukaryota</taxon>
        <taxon>Fungi</taxon>
        <taxon>Dikarya</taxon>
        <taxon>Basidiomycota</taxon>
        <taxon>Agaricomycotina</taxon>
        <taxon>Agaricomycetes</taxon>
        <taxon>Phallomycetidae</taxon>
        <taxon>Geastrales</taxon>
        <taxon>Sphaerobolaceae</taxon>
        <taxon>Sphaerobolus</taxon>
    </lineage>
</organism>
<dbReference type="CDD" id="cd02002">
    <property type="entry name" value="TPP_BFDC"/>
    <property type="match status" value="1"/>
</dbReference>
<dbReference type="CDD" id="cd07035">
    <property type="entry name" value="TPP_PYR_POX_like"/>
    <property type="match status" value="1"/>
</dbReference>
<dbReference type="InterPro" id="IPR029035">
    <property type="entry name" value="DHS-like_NAD/FAD-binding_dom"/>
</dbReference>
<dbReference type="PANTHER" id="PTHR18968:SF164">
    <property type="entry name" value="PYRUVATE DECARBOXYLASE"/>
    <property type="match status" value="1"/>
</dbReference>
<proteinExistence type="inferred from homology"/>
<reference evidence="9 10" key="1">
    <citation type="submission" date="2014-06" db="EMBL/GenBank/DDBJ databases">
        <title>Evolutionary Origins and Diversification of the Mycorrhizal Mutualists.</title>
        <authorList>
            <consortium name="DOE Joint Genome Institute"/>
            <consortium name="Mycorrhizal Genomics Consortium"/>
            <person name="Kohler A."/>
            <person name="Kuo A."/>
            <person name="Nagy L.G."/>
            <person name="Floudas D."/>
            <person name="Copeland A."/>
            <person name="Barry K.W."/>
            <person name="Cichocki N."/>
            <person name="Veneault-Fourrey C."/>
            <person name="LaButti K."/>
            <person name="Lindquist E.A."/>
            <person name="Lipzen A."/>
            <person name="Lundell T."/>
            <person name="Morin E."/>
            <person name="Murat C."/>
            <person name="Riley R."/>
            <person name="Ohm R."/>
            <person name="Sun H."/>
            <person name="Tunlid A."/>
            <person name="Henrissat B."/>
            <person name="Grigoriev I.V."/>
            <person name="Hibbett D.S."/>
            <person name="Martin F."/>
        </authorList>
    </citation>
    <scope>NUCLEOTIDE SEQUENCE [LARGE SCALE GENOMIC DNA]</scope>
    <source>
        <strain evidence="9 10">SS14</strain>
    </source>
</reference>
<evidence type="ECO:0000259" key="8">
    <source>
        <dbReference type="Pfam" id="PF02776"/>
    </source>
</evidence>
<dbReference type="Gene3D" id="3.40.50.970">
    <property type="match status" value="2"/>
</dbReference>
<feature type="domain" description="Thiamine pyrophosphate enzyme central" evidence="6">
    <location>
        <begin position="214"/>
        <end position="336"/>
    </location>
</feature>
<dbReference type="SUPFAM" id="SSF52467">
    <property type="entry name" value="DHS-like NAD/FAD-binding domain"/>
    <property type="match status" value="1"/>
</dbReference>
<feature type="domain" description="Thiamine pyrophosphate enzyme N-terminal TPP-binding" evidence="8">
    <location>
        <begin position="3"/>
        <end position="119"/>
    </location>
</feature>
<accession>A0A0C9V2F4</accession>
<dbReference type="InterPro" id="IPR011766">
    <property type="entry name" value="TPP_enzyme_TPP-bd"/>
</dbReference>
<evidence type="ECO:0000256" key="5">
    <source>
        <dbReference type="RuleBase" id="RU362132"/>
    </source>
</evidence>
<evidence type="ECO:0008006" key="11">
    <source>
        <dbReference type="Google" id="ProtNLM"/>
    </source>
</evidence>
<dbReference type="InterPro" id="IPR029061">
    <property type="entry name" value="THDP-binding"/>
</dbReference>
<evidence type="ECO:0000256" key="2">
    <source>
        <dbReference type="ARBA" id="ARBA00007812"/>
    </source>
</evidence>
<evidence type="ECO:0000313" key="10">
    <source>
        <dbReference type="Proteomes" id="UP000054279"/>
    </source>
</evidence>
<dbReference type="OrthoDB" id="2867507at2759"/>
<dbReference type="Pfam" id="PF00205">
    <property type="entry name" value="TPP_enzyme_M"/>
    <property type="match status" value="1"/>
</dbReference>
<feature type="domain" description="Thiamine pyrophosphate enzyme TPP-binding" evidence="7">
    <location>
        <begin position="421"/>
        <end position="582"/>
    </location>
</feature>
<dbReference type="GO" id="GO:0000287">
    <property type="term" value="F:magnesium ion binding"/>
    <property type="evidence" value="ECO:0007669"/>
    <property type="project" value="InterPro"/>
</dbReference>
<comment type="similarity">
    <text evidence="2 5">Belongs to the TPP enzyme family.</text>
</comment>
<dbReference type="AlphaFoldDB" id="A0A0C9V2F4"/>
<dbReference type="HOGENOM" id="CLU_013748_4_0_1"/>
<dbReference type="NCBIfam" id="NF006203">
    <property type="entry name" value="PRK08327.1"/>
    <property type="match status" value="1"/>
</dbReference>
<evidence type="ECO:0000313" key="9">
    <source>
        <dbReference type="EMBL" id="KIJ31721.1"/>
    </source>
</evidence>
<dbReference type="GO" id="GO:0005739">
    <property type="term" value="C:mitochondrion"/>
    <property type="evidence" value="ECO:0007669"/>
    <property type="project" value="UniProtKB-SubCell"/>
</dbReference>
<dbReference type="InterPro" id="IPR045229">
    <property type="entry name" value="TPP_enz"/>
</dbReference>
<keyword evidence="10" id="KW-1185">Reference proteome</keyword>